<organism evidence="3 4">
    <name type="scientific">Brevibacillus ruminantium</name>
    <dbReference type="NCBI Taxonomy" id="2950604"/>
    <lineage>
        <taxon>Bacteria</taxon>
        <taxon>Bacillati</taxon>
        <taxon>Bacillota</taxon>
        <taxon>Bacilli</taxon>
        <taxon>Bacillales</taxon>
        <taxon>Paenibacillaceae</taxon>
        <taxon>Brevibacillus</taxon>
    </lineage>
</organism>
<reference evidence="3" key="1">
    <citation type="submission" date="2022-06" db="EMBL/GenBank/DDBJ databases">
        <title>Genome sequencing of Brevibacillus sp. BB3-R1.</title>
        <authorList>
            <person name="Heo J."/>
            <person name="Lee D."/>
            <person name="Won M."/>
            <person name="Han B.-H."/>
            <person name="Hong S.-B."/>
            <person name="Kwon S.-W."/>
        </authorList>
    </citation>
    <scope>NUCLEOTIDE SEQUENCE</scope>
    <source>
        <strain evidence="3">BB3-R1</strain>
    </source>
</reference>
<keyword evidence="4" id="KW-1185">Reference proteome</keyword>
<dbReference type="InterPro" id="IPR019673">
    <property type="entry name" value="Spore_germination_GerPC"/>
</dbReference>
<dbReference type="EMBL" id="CP098755">
    <property type="protein sequence ID" value="USG66135.1"/>
    <property type="molecule type" value="Genomic_DNA"/>
</dbReference>
<evidence type="ECO:0000256" key="1">
    <source>
        <dbReference type="SAM" id="Coils"/>
    </source>
</evidence>
<dbReference type="RefSeq" id="WP_251873217.1">
    <property type="nucleotide sequence ID" value="NZ_CP098755.1"/>
</dbReference>
<dbReference type="Pfam" id="PF10737">
    <property type="entry name" value="GerPC"/>
    <property type="match status" value="1"/>
</dbReference>
<accession>A0ABY4WG43</accession>
<name>A0ABY4WG43_9BACL</name>
<protein>
    <submittedName>
        <fullName evidence="3">Uncharacterized protein</fullName>
    </submittedName>
</protein>
<keyword evidence="1" id="KW-0175">Coiled coil</keyword>
<dbReference type="Proteomes" id="UP001056500">
    <property type="component" value="Chromosome"/>
</dbReference>
<feature type="region of interest" description="Disordered" evidence="2">
    <location>
        <begin position="110"/>
        <end position="187"/>
    </location>
</feature>
<feature type="coiled-coil region" evidence="1">
    <location>
        <begin position="9"/>
        <end position="56"/>
    </location>
</feature>
<sequence length="187" mass="21430">MMLNLYRHLQQIQMRISLLTRRCNRIEAALESWQEITQLKLEMVKMKVELEKMKSHPTQIVIQKLENKVDNLDVTTLNGILNIGVAQNHSGAAEGKQLSIGGKSLEDLLSGKKEKEKESEETHHEQQGPTERTQEREHQTHNENAKEFKTESQNKENTHLEHKPKGESDGKRNARTPDKGGSGEHLR</sequence>
<evidence type="ECO:0000256" key="2">
    <source>
        <dbReference type="SAM" id="MobiDB-lite"/>
    </source>
</evidence>
<evidence type="ECO:0000313" key="3">
    <source>
        <dbReference type="EMBL" id="USG66135.1"/>
    </source>
</evidence>
<gene>
    <name evidence="3" type="ORF">NDK47_02010</name>
</gene>
<proteinExistence type="predicted"/>
<evidence type="ECO:0000313" key="4">
    <source>
        <dbReference type="Proteomes" id="UP001056500"/>
    </source>
</evidence>